<evidence type="ECO:0000313" key="7">
    <source>
        <dbReference type="Proteomes" id="UP000199476"/>
    </source>
</evidence>
<dbReference type="Gene3D" id="3.90.76.10">
    <property type="entry name" value="Dipeptide-binding Protein, Domain 1"/>
    <property type="match status" value="1"/>
</dbReference>
<dbReference type="SUPFAM" id="SSF53850">
    <property type="entry name" value="Periplasmic binding protein-like II"/>
    <property type="match status" value="1"/>
</dbReference>
<comment type="similarity">
    <text evidence="2">Belongs to the bacterial solute-binding protein 5 family.</text>
</comment>
<dbReference type="PANTHER" id="PTHR30290">
    <property type="entry name" value="PERIPLASMIC BINDING COMPONENT OF ABC TRANSPORTER"/>
    <property type="match status" value="1"/>
</dbReference>
<dbReference type="InterPro" id="IPR000914">
    <property type="entry name" value="SBP_5_dom"/>
</dbReference>
<dbReference type="GO" id="GO:0030313">
    <property type="term" value="C:cell envelope"/>
    <property type="evidence" value="ECO:0007669"/>
    <property type="project" value="UniProtKB-SubCell"/>
</dbReference>
<proteinExistence type="inferred from homology"/>
<evidence type="ECO:0000256" key="3">
    <source>
        <dbReference type="ARBA" id="ARBA00022448"/>
    </source>
</evidence>
<dbReference type="Gene3D" id="3.40.190.10">
    <property type="entry name" value="Periplasmic binding protein-like II"/>
    <property type="match status" value="1"/>
</dbReference>
<keyword evidence="3" id="KW-0813">Transport</keyword>
<accession>A0A1G9J3J6</accession>
<evidence type="ECO:0000256" key="2">
    <source>
        <dbReference type="ARBA" id="ARBA00005695"/>
    </source>
</evidence>
<feature type="domain" description="Solute-binding protein family 5" evidence="5">
    <location>
        <begin position="88"/>
        <end position="442"/>
    </location>
</feature>
<reference evidence="6 7" key="1">
    <citation type="submission" date="2016-10" db="EMBL/GenBank/DDBJ databases">
        <authorList>
            <person name="de Groot N.N."/>
        </authorList>
    </citation>
    <scope>NUCLEOTIDE SEQUENCE [LARGE SCALE GENOMIC DNA]</scope>
    <source>
        <strain evidence="6 7">SLAS-1</strain>
    </source>
</reference>
<evidence type="ECO:0000259" key="5">
    <source>
        <dbReference type="Pfam" id="PF00496"/>
    </source>
</evidence>
<dbReference type="InterPro" id="IPR030678">
    <property type="entry name" value="Peptide/Ni-bd"/>
</dbReference>
<dbReference type="GO" id="GO:0042597">
    <property type="term" value="C:periplasmic space"/>
    <property type="evidence" value="ECO:0007669"/>
    <property type="project" value="UniProtKB-ARBA"/>
</dbReference>
<dbReference type="GO" id="GO:1904680">
    <property type="term" value="F:peptide transmembrane transporter activity"/>
    <property type="evidence" value="ECO:0007669"/>
    <property type="project" value="TreeGrafter"/>
</dbReference>
<dbReference type="GO" id="GO:0043190">
    <property type="term" value="C:ATP-binding cassette (ABC) transporter complex"/>
    <property type="evidence" value="ECO:0007669"/>
    <property type="project" value="InterPro"/>
</dbReference>
<name>A0A1G9J3J6_9FIRM</name>
<dbReference type="PANTHER" id="PTHR30290:SF10">
    <property type="entry name" value="PERIPLASMIC OLIGOPEPTIDE-BINDING PROTEIN-RELATED"/>
    <property type="match status" value="1"/>
</dbReference>
<dbReference type="STRING" id="321763.SAMN04488692_103125"/>
<protein>
    <submittedName>
        <fullName evidence="6">Extracellular solute-binding protein, family 5 Middle</fullName>
    </submittedName>
</protein>
<evidence type="ECO:0000256" key="4">
    <source>
        <dbReference type="ARBA" id="ARBA00022729"/>
    </source>
</evidence>
<sequence>MSKKGGNNLFYTPGKKRMMLLAVLVIVIGLGVVLLPVEEAAADDDRLVVGIPGEPGNLDPQQTVTIYNFVHDMLFAAPMSMGLENDEVLPHGAAEVEPADDLSYIEVTLDPEWQFHSGRNLTAEAFADSLARRIEKSPYAFDWDPLAEKHVDGNTVVLELEEPSPGIYVNMQTSYDGPVDVEAAEEMGADDFDREPIGSGPFKFEEWVEGSHIDMTRFDDYQDSLPFAENNEAFNFSEYRVRFIPEDFTRVEELQAGGVDIIEDVPVEMLPLLEEAPEIEVIEYLEETVAYLDINHTVEPFDDYSVRAALAYAVDREELEMGLDEVIEPVFSIVGPAMMRHHEPTEEMLSQDHHHNPELATELLEEAGWEEDEDGYMTKDGERLEFEMMVDSEHPVERRSGPIMQAQLEEVGMDVSLREYEKAYIDDMQEQGDFEVILNNWTWLDPGGIWPQNLTEGGDYAPWTPTRADDLIAEAGVEPDEERGAEIWGEVSEKVWEDKGIVPLWSNYQYLAHRDNVSGLIVSENGRPYLNDVELE</sequence>
<dbReference type="Gene3D" id="3.10.105.10">
    <property type="entry name" value="Dipeptide-binding Protein, Domain 3"/>
    <property type="match status" value="1"/>
</dbReference>
<dbReference type="PIRSF" id="PIRSF002741">
    <property type="entry name" value="MppA"/>
    <property type="match status" value="1"/>
</dbReference>
<organism evidence="6 7">
    <name type="scientific">Halarsenatibacter silvermanii</name>
    <dbReference type="NCBI Taxonomy" id="321763"/>
    <lineage>
        <taxon>Bacteria</taxon>
        <taxon>Bacillati</taxon>
        <taxon>Bacillota</taxon>
        <taxon>Clostridia</taxon>
        <taxon>Halanaerobiales</taxon>
        <taxon>Halarsenatibacteraceae</taxon>
        <taxon>Halarsenatibacter</taxon>
    </lineage>
</organism>
<dbReference type="InterPro" id="IPR039424">
    <property type="entry name" value="SBP_5"/>
</dbReference>
<dbReference type="CDD" id="cd00995">
    <property type="entry name" value="PBP2_NikA_DppA_OppA_like"/>
    <property type="match status" value="1"/>
</dbReference>
<dbReference type="Pfam" id="PF00496">
    <property type="entry name" value="SBP_bac_5"/>
    <property type="match status" value="1"/>
</dbReference>
<dbReference type="Proteomes" id="UP000199476">
    <property type="component" value="Unassembled WGS sequence"/>
</dbReference>
<keyword evidence="4" id="KW-0732">Signal</keyword>
<keyword evidence="7" id="KW-1185">Reference proteome</keyword>
<dbReference type="EMBL" id="FNGO01000003">
    <property type="protein sequence ID" value="SDL31892.1"/>
    <property type="molecule type" value="Genomic_DNA"/>
</dbReference>
<evidence type="ECO:0000256" key="1">
    <source>
        <dbReference type="ARBA" id="ARBA00004196"/>
    </source>
</evidence>
<dbReference type="AlphaFoldDB" id="A0A1G9J3J6"/>
<dbReference type="GO" id="GO:0015833">
    <property type="term" value="P:peptide transport"/>
    <property type="evidence" value="ECO:0007669"/>
    <property type="project" value="TreeGrafter"/>
</dbReference>
<comment type="subcellular location">
    <subcellularLocation>
        <location evidence="1">Cell envelope</location>
    </subcellularLocation>
</comment>
<evidence type="ECO:0000313" key="6">
    <source>
        <dbReference type="EMBL" id="SDL31892.1"/>
    </source>
</evidence>
<gene>
    <name evidence="6" type="ORF">SAMN04488692_103125</name>
</gene>